<sequence>MALWTEWWPSRAREQDGDCGSFLGEFMVWDAPKDGGGGLAAVVKFHELLCEKLPGLEIDVLTPEGLDIDRASGLYRLRETFFEVFIVVDLVAWRTEGVLLVCRDAEVAEALGVETGEGDRDVDVDVQRLRDVEVEEKLATARVYRVSLKRAMRDVVFGDEDRRKRRREYSEMFEEFYGSGDES</sequence>
<comment type="caution">
    <text evidence="1">The sequence shown here is derived from an EMBL/GenBank/DDBJ whole genome shotgun (WGS) entry which is preliminary data.</text>
</comment>
<evidence type="ECO:0000313" key="1">
    <source>
        <dbReference type="EMBL" id="KAK3172734.1"/>
    </source>
</evidence>
<protein>
    <submittedName>
        <fullName evidence="1">Uncharacterized protein</fullName>
    </submittedName>
</protein>
<name>A0AAE0DK55_9LECA</name>
<gene>
    <name evidence="1" type="ORF">OEA41_006058</name>
</gene>
<dbReference type="EMBL" id="JASNWA010000007">
    <property type="protein sequence ID" value="KAK3172734.1"/>
    <property type="molecule type" value="Genomic_DNA"/>
</dbReference>
<proteinExistence type="predicted"/>
<keyword evidence="2" id="KW-1185">Reference proteome</keyword>
<dbReference type="Proteomes" id="UP001276659">
    <property type="component" value="Unassembled WGS sequence"/>
</dbReference>
<organism evidence="1 2">
    <name type="scientific">Lepraria neglecta</name>
    <dbReference type="NCBI Taxonomy" id="209136"/>
    <lineage>
        <taxon>Eukaryota</taxon>
        <taxon>Fungi</taxon>
        <taxon>Dikarya</taxon>
        <taxon>Ascomycota</taxon>
        <taxon>Pezizomycotina</taxon>
        <taxon>Lecanoromycetes</taxon>
        <taxon>OSLEUM clade</taxon>
        <taxon>Lecanoromycetidae</taxon>
        <taxon>Lecanorales</taxon>
        <taxon>Lecanorineae</taxon>
        <taxon>Stereocaulaceae</taxon>
        <taxon>Lepraria</taxon>
    </lineage>
</organism>
<accession>A0AAE0DK55</accession>
<dbReference type="AlphaFoldDB" id="A0AAE0DK55"/>
<evidence type="ECO:0000313" key="2">
    <source>
        <dbReference type="Proteomes" id="UP001276659"/>
    </source>
</evidence>
<reference evidence="1" key="1">
    <citation type="submission" date="2022-11" db="EMBL/GenBank/DDBJ databases">
        <title>Chromosomal genome sequence assembly and mating type (MAT) locus characterization of the leprose asexual lichenized fungus Lepraria neglecta (Nyl.) Erichsen.</title>
        <authorList>
            <person name="Allen J.L."/>
            <person name="Pfeffer B."/>
        </authorList>
    </citation>
    <scope>NUCLEOTIDE SEQUENCE</scope>
    <source>
        <strain evidence="1">Allen 5258</strain>
    </source>
</reference>